<evidence type="ECO:0000256" key="4">
    <source>
        <dbReference type="ARBA" id="ARBA00022989"/>
    </source>
</evidence>
<dbReference type="AlphaFoldDB" id="A0A023DGC3"/>
<dbReference type="Pfam" id="PF09678">
    <property type="entry name" value="Caa3_CtaG"/>
    <property type="match status" value="1"/>
</dbReference>
<evidence type="ECO:0000256" key="6">
    <source>
        <dbReference type="SAM" id="Phobius"/>
    </source>
</evidence>
<dbReference type="InterPro" id="IPR014108">
    <property type="entry name" value="Caa3-assmbl_CtaG"/>
</dbReference>
<keyword evidence="8" id="KW-1185">Reference proteome</keyword>
<evidence type="ECO:0000256" key="2">
    <source>
        <dbReference type="ARBA" id="ARBA00022475"/>
    </source>
</evidence>
<name>A0A023DGC3_9BACL</name>
<dbReference type="GO" id="GO:0005886">
    <property type="term" value="C:plasma membrane"/>
    <property type="evidence" value="ECO:0007669"/>
    <property type="project" value="UniProtKB-SubCell"/>
</dbReference>
<feature type="transmembrane region" description="Helical" evidence="6">
    <location>
        <begin position="188"/>
        <end position="207"/>
    </location>
</feature>
<evidence type="ECO:0000313" key="8">
    <source>
        <dbReference type="Proteomes" id="UP000023561"/>
    </source>
</evidence>
<keyword evidence="3 6" id="KW-0812">Transmembrane</keyword>
<comment type="caution">
    <text evidence="7">The sequence shown here is derived from an EMBL/GenBank/DDBJ whole genome shotgun (WGS) entry which is preliminary data.</text>
</comment>
<keyword evidence="2" id="KW-1003">Cell membrane</keyword>
<feature type="transmembrane region" description="Helical" evidence="6">
    <location>
        <begin position="7"/>
        <end position="31"/>
    </location>
</feature>
<evidence type="ECO:0000313" key="7">
    <source>
        <dbReference type="EMBL" id="GAJ40320.1"/>
    </source>
</evidence>
<evidence type="ECO:0000256" key="3">
    <source>
        <dbReference type="ARBA" id="ARBA00022692"/>
    </source>
</evidence>
<feature type="transmembrane region" description="Helical" evidence="6">
    <location>
        <begin position="123"/>
        <end position="142"/>
    </location>
</feature>
<organism evidence="7 8">
    <name type="scientific">Parageobacillus caldoxylosilyticus NBRC 107762</name>
    <dbReference type="NCBI Taxonomy" id="1220594"/>
    <lineage>
        <taxon>Bacteria</taxon>
        <taxon>Bacillati</taxon>
        <taxon>Bacillota</taxon>
        <taxon>Bacilli</taxon>
        <taxon>Bacillales</taxon>
        <taxon>Anoxybacillaceae</taxon>
        <taxon>Saccharococcus</taxon>
    </lineage>
</organism>
<evidence type="ECO:0000256" key="1">
    <source>
        <dbReference type="ARBA" id="ARBA00004651"/>
    </source>
</evidence>
<accession>A0A023DGC3</accession>
<dbReference type="EMBL" id="BAWO01000039">
    <property type="protein sequence ID" value="GAJ40320.1"/>
    <property type="molecule type" value="Genomic_DNA"/>
</dbReference>
<gene>
    <name evidence="7" type="primary">ctaG</name>
    <name evidence="7" type="ORF">GCA01S_039_00020</name>
</gene>
<reference evidence="7 8" key="1">
    <citation type="submission" date="2014-04" db="EMBL/GenBank/DDBJ databases">
        <title>Whole genome shotgun sequence of Geobacillus caldoxylosilyticus NBRC 107762.</title>
        <authorList>
            <person name="Hosoyama A."/>
            <person name="Hosoyama Y."/>
            <person name="Katano-Makiyama Y."/>
            <person name="Tsuchikane K."/>
            <person name="Ohji S."/>
            <person name="Ichikawa N."/>
            <person name="Yamazoe A."/>
            <person name="Fujita N."/>
        </authorList>
    </citation>
    <scope>NUCLEOTIDE SEQUENCE [LARGE SCALE GENOMIC DNA]</scope>
    <source>
        <strain evidence="7 8">NBRC 107762</strain>
    </source>
</reference>
<comment type="subcellular location">
    <subcellularLocation>
        <location evidence="1">Cell membrane</location>
        <topology evidence="1">Multi-pass membrane protein</topology>
    </subcellularLocation>
</comment>
<feature type="transmembrane region" description="Helical" evidence="6">
    <location>
        <begin position="83"/>
        <end position="103"/>
    </location>
</feature>
<proteinExistence type="predicted"/>
<dbReference type="Proteomes" id="UP000023561">
    <property type="component" value="Unassembled WGS sequence"/>
</dbReference>
<protein>
    <submittedName>
        <fullName evidence="7">Cytochrome c oxidase assembly protein CtaG</fullName>
    </submittedName>
</protein>
<dbReference type="InterPro" id="IPR019108">
    <property type="entry name" value="Caa3_assmbl_CtaG-rel"/>
</dbReference>
<evidence type="ECO:0000256" key="5">
    <source>
        <dbReference type="ARBA" id="ARBA00023136"/>
    </source>
</evidence>
<dbReference type="RefSeq" id="WP_042410030.1">
    <property type="nucleotide sequence ID" value="NZ_BAWO01000039.1"/>
</dbReference>
<keyword evidence="4 6" id="KW-1133">Transmembrane helix</keyword>
<dbReference type="OrthoDB" id="128422at2"/>
<feature type="transmembrane region" description="Helical" evidence="6">
    <location>
        <begin position="258"/>
        <end position="276"/>
    </location>
</feature>
<keyword evidence="5 6" id="KW-0472">Membrane</keyword>
<feature type="transmembrane region" description="Helical" evidence="6">
    <location>
        <begin position="51"/>
        <end position="71"/>
    </location>
</feature>
<sequence length="300" mass="34256">MASLSMFGFVALWSPYFLASLLLITCLYFMIVGPWRTRFTKEGPPTRKQKAYFVAGIVLLYICLGSPIDLLGHLIFSAHMIQMAILSFMVPQLLILGIPNWLFEQIFQIRPLKAVVTFLTKPLVAIVLFNGLFSFYHVPFIFDLVKSNALYHAIMTTMIFITAWMMWWPLVNKMPGWKSLSGLKKIGYIFADGVLLTPACALIIFADKPLYATYYDPQMWMKSLALCVPAGTLASLNLTGPEMFFSIPLLYDQQLGGVLMKIIQEIIYGTVLFFVFREWYRKEQEKEKLETAASTQPFES</sequence>
<dbReference type="NCBIfam" id="TIGR02737">
    <property type="entry name" value="caa3_CtaG"/>
    <property type="match status" value="1"/>
</dbReference>
<feature type="transmembrane region" description="Helical" evidence="6">
    <location>
        <begin position="149"/>
        <end position="168"/>
    </location>
</feature>